<keyword evidence="1" id="KW-0732">Signal</keyword>
<evidence type="ECO:0000313" key="2">
    <source>
        <dbReference type="EMBL" id="CAE0797599.1"/>
    </source>
</evidence>
<gene>
    <name evidence="2" type="ORF">EGYM00163_LOCUS8719</name>
</gene>
<organism evidence="2">
    <name type="scientific">Eutreptiella gymnastica</name>
    <dbReference type="NCBI Taxonomy" id="73025"/>
    <lineage>
        <taxon>Eukaryota</taxon>
        <taxon>Discoba</taxon>
        <taxon>Euglenozoa</taxon>
        <taxon>Euglenida</taxon>
        <taxon>Spirocuta</taxon>
        <taxon>Euglenophyceae</taxon>
        <taxon>Eutreptiales</taxon>
        <taxon>Eutreptiaceae</taxon>
        <taxon>Eutreptiella</taxon>
    </lineage>
</organism>
<accession>A0A7S4FJD9</accession>
<reference evidence="2" key="1">
    <citation type="submission" date="2021-01" db="EMBL/GenBank/DDBJ databases">
        <authorList>
            <person name="Corre E."/>
            <person name="Pelletier E."/>
            <person name="Niang G."/>
            <person name="Scheremetjew M."/>
            <person name="Finn R."/>
            <person name="Kale V."/>
            <person name="Holt S."/>
            <person name="Cochrane G."/>
            <person name="Meng A."/>
            <person name="Brown T."/>
            <person name="Cohen L."/>
        </authorList>
    </citation>
    <scope>NUCLEOTIDE SEQUENCE</scope>
    <source>
        <strain evidence="2">CCMP1594</strain>
    </source>
</reference>
<name>A0A7S4FJD9_9EUGL</name>
<evidence type="ECO:0008006" key="3">
    <source>
        <dbReference type="Google" id="ProtNLM"/>
    </source>
</evidence>
<evidence type="ECO:0000256" key="1">
    <source>
        <dbReference type="SAM" id="SignalP"/>
    </source>
</evidence>
<protein>
    <recommendedName>
        <fullName evidence="3">Secreted protein</fullName>
    </recommendedName>
</protein>
<feature type="chain" id="PRO_5030540231" description="Secreted protein" evidence="1">
    <location>
        <begin position="21"/>
        <end position="100"/>
    </location>
</feature>
<dbReference type="EMBL" id="HBJA01026809">
    <property type="protein sequence ID" value="CAE0797599.1"/>
    <property type="molecule type" value="Transcribed_RNA"/>
</dbReference>
<feature type="signal peptide" evidence="1">
    <location>
        <begin position="1"/>
        <end position="20"/>
    </location>
</feature>
<sequence>MDPQVFAVHVLLFLLQVPRQLPHAALQLHDGVLQVLNGAVLVLDHRLPQLRVLLPQHRCSAWLFGAGRPAVVGPRHWAVRSPALHLGGLVAGLGALQHSA</sequence>
<proteinExistence type="predicted"/>
<dbReference type="AlphaFoldDB" id="A0A7S4FJD9"/>